<dbReference type="KEGG" id="scas:SACC_19990"/>
<gene>
    <name evidence="2" type="ORF">SACC_19990</name>
</gene>
<dbReference type="EMBL" id="AP025226">
    <property type="protein sequence ID" value="BDB98982.1"/>
    <property type="molecule type" value="Genomic_DNA"/>
</dbReference>
<organism evidence="2 3">
    <name type="scientific">Saccharolobus caldissimus</name>
    <dbReference type="NCBI Taxonomy" id="1702097"/>
    <lineage>
        <taxon>Archaea</taxon>
        <taxon>Thermoproteota</taxon>
        <taxon>Thermoprotei</taxon>
        <taxon>Sulfolobales</taxon>
        <taxon>Sulfolobaceae</taxon>
        <taxon>Saccharolobus</taxon>
    </lineage>
</organism>
<dbReference type="AlphaFoldDB" id="A0AAQ4CT51"/>
<name>A0AAQ4CT51_9CREN</name>
<evidence type="ECO:0000313" key="3">
    <source>
        <dbReference type="Proteomes" id="UP001319921"/>
    </source>
</evidence>
<dbReference type="GeneID" id="68866731"/>
<feature type="transmembrane region" description="Helical" evidence="1">
    <location>
        <begin position="404"/>
        <end position="423"/>
    </location>
</feature>
<keyword evidence="1" id="KW-0472">Membrane</keyword>
<keyword evidence="1" id="KW-1133">Transmembrane helix</keyword>
<keyword evidence="3" id="KW-1185">Reference proteome</keyword>
<sequence>MRLHSLAILILILVWGISLTLTNSQTAATTIINSISIPKILNYNVKLLNTTTIGNRTITTIFNYTLNYQVYKSNDEIVFINITGNFTNGTLKLGKIIYLKEGQYQINVVYEPMSIYYPYMIPNLIYNTSYGMITPNETIALIYKGKSFEIINNINMTIYNYSVDLNGYSLEVSILPNGILYYIKNGSLILTLNSYLETLNITFNNSIGRQYFNYINKPYLYAVFNYSSLANSTIPEGYLEFNYPIIFSNGFLVTQVTQIQIRAGQQLALPSLLLGKSVNYVLYINTPENEPITFISNVGTNNITWNKNEYILIGKTQVSTIAGIFNAYEYEHLITPNRSEELLFFNINGTLVKEESVELTNTSPIILFSLNFVGNIYMNPFEQYPNVFNYSNTTLPYKVISPNLSLTISIIITIIIVAILVIVHKRE</sequence>
<proteinExistence type="predicted"/>
<evidence type="ECO:0008006" key="4">
    <source>
        <dbReference type="Google" id="ProtNLM"/>
    </source>
</evidence>
<keyword evidence="1" id="KW-0812">Transmembrane</keyword>
<accession>A0AAQ4CT51</accession>
<evidence type="ECO:0000313" key="2">
    <source>
        <dbReference type="EMBL" id="BDB98982.1"/>
    </source>
</evidence>
<dbReference type="RefSeq" id="WP_229569340.1">
    <property type="nucleotide sequence ID" value="NZ_AP025226.1"/>
</dbReference>
<evidence type="ECO:0000256" key="1">
    <source>
        <dbReference type="SAM" id="Phobius"/>
    </source>
</evidence>
<protein>
    <recommendedName>
        <fullName evidence="4">Thermopsin</fullName>
    </recommendedName>
</protein>
<reference evidence="2 3" key="1">
    <citation type="journal article" date="2022" name="Microbiol. Resour. Announc.">
        <title>Complete Genome Sequence of the Hyperthermophilic and Acidophilic Archaeon Saccharolobus caldissimus Strain HS-3T.</title>
        <authorList>
            <person name="Sakai H.D."/>
            <person name="Kurosawa N."/>
        </authorList>
    </citation>
    <scope>NUCLEOTIDE SEQUENCE [LARGE SCALE GENOMIC DNA]</scope>
    <source>
        <strain evidence="2 3">JCM32116</strain>
    </source>
</reference>
<dbReference type="Proteomes" id="UP001319921">
    <property type="component" value="Chromosome"/>
</dbReference>